<evidence type="ECO:0000256" key="2">
    <source>
        <dbReference type="PROSITE-ProRule" id="PRU01122"/>
    </source>
</evidence>
<dbReference type="PANTHER" id="PTHR10046">
    <property type="entry name" value="ATP DEPENDENT LON PROTEASE FAMILY MEMBER"/>
    <property type="match status" value="1"/>
</dbReference>
<dbReference type="SUPFAM" id="SSF54211">
    <property type="entry name" value="Ribosomal protein S5 domain 2-like"/>
    <property type="match status" value="1"/>
</dbReference>
<feature type="active site" evidence="2">
    <location>
        <position position="656"/>
    </location>
</feature>
<dbReference type="InterPro" id="IPR027065">
    <property type="entry name" value="Lon_Prtase"/>
</dbReference>
<keyword evidence="1 2" id="KW-0645">Protease</keyword>
<dbReference type="STRING" id="483547.GSUB_12320"/>
<dbReference type="InterPro" id="IPR027417">
    <property type="entry name" value="P-loop_NTPase"/>
</dbReference>
<feature type="domain" description="Lon proteolytic" evidence="4">
    <location>
        <begin position="566"/>
        <end position="761"/>
    </location>
</feature>
<dbReference type="InterPro" id="IPR014721">
    <property type="entry name" value="Ribsml_uS5_D2-typ_fold_subgr"/>
</dbReference>
<dbReference type="Gene3D" id="1.10.8.60">
    <property type="match status" value="1"/>
</dbReference>
<dbReference type="Gene3D" id="3.40.50.300">
    <property type="entry name" value="P-loop containing nucleotide triphosphate hydrolases"/>
    <property type="match status" value="2"/>
</dbReference>
<dbReference type="GO" id="GO:0004176">
    <property type="term" value="F:ATP-dependent peptidase activity"/>
    <property type="evidence" value="ECO:0007669"/>
    <property type="project" value="UniProtKB-UniRule"/>
</dbReference>
<protein>
    <recommendedName>
        <fullName evidence="2">endopeptidase La</fullName>
        <ecNumber evidence="2">3.4.21.53</ecNumber>
    </recommendedName>
</protein>
<dbReference type="Gene3D" id="3.30.230.10">
    <property type="match status" value="1"/>
</dbReference>
<comment type="catalytic activity">
    <reaction evidence="2">
        <text>Hydrolysis of proteins in presence of ATP.</text>
        <dbReference type="EC" id="3.4.21.53"/>
    </reaction>
</comment>
<dbReference type="PROSITE" id="PS51786">
    <property type="entry name" value="LON_PROTEOLYTIC"/>
    <property type="match status" value="1"/>
</dbReference>
<dbReference type="PRINTS" id="PR00830">
    <property type="entry name" value="ENDOLAPTASE"/>
</dbReference>
<dbReference type="Pfam" id="PF20437">
    <property type="entry name" value="LonC_helical"/>
    <property type="match status" value="1"/>
</dbReference>
<gene>
    <name evidence="5" type="ORF">GSUB_12320</name>
</gene>
<feature type="active site" evidence="2">
    <location>
        <position position="699"/>
    </location>
</feature>
<keyword evidence="2" id="KW-0720">Serine protease</keyword>
<keyword evidence="6" id="KW-1185">Reference proteome</keyword>
<evidence type="ECO:0000313" key="6">
    <source>
        <dbReference type="Proteomes" id="UP000035036"/>
    </source>
</evidence>
<keyword evidence="2" id="KW-0378">Hydrolase</keyword>
<accession>A0A0B5FIK8</accession>
<dbReference type="RefSeq" id="WP_040201025.1">
    <property type="nucleotide sequence ID" value="NZ_CP010311.1"/>
</dbReference>
<dbReference type="KEGG" id="gsb:GSUB_12320"/>
<reference evidence="5 6" key="1">
    <citation type="journal article" date="2015" name="Genome Announc.">
        <title>Genomes of Geoalkalibacter ferrihydriticus Z-0531T and Geoalkalibacter subterraneus Red1T, Two Haloalkaliphilic Metal-Reducing Deltaproteobacteria.</title>
        <authorList>
            <person name="Badalamenti J.P."/>
            <person name="Krajmalnik-Brown R."/>
            <person name="Torres C.I."/>
            <person name="Bond D.R."/>
        </authorList>
    </citation>
    <scope>NUCLEOTIDE SEQUENCE [LARGE SCALE GENOMIC DNA]</scope>
    <source>
        <strain evidence="5 6">Red1</strain>
    </source>
</reference>
<sequence>MSIEHLRLDPQALTWHCDPNQFEFETTRELPPLEGTIGQDRALTAIDFGLGIKDSGFNIFILGEPGTGRSSSIKKILNSRSKGQPVPDDWCYVHDFEDGTRPDYIRLPAGKGQELKKDVDRLVERLTEEIPKVFESKEYEEQKNKISSEHQEKHKALFQELEHQAEEKGFMLQRTVSGLVLVPVKEGHPLSQEEYEELSDQEKAELDERGTALQNNLNDTLREVRKLEEQARRETAEMEKEVVNYGMEPLFEELEKKYADQERVLEHFKNCKKDILGRIEELRPNKGPQIALPGMKMPEQGPSFERYLVNLFVDNHQLEGAPVVYEANPTYFNLFGRVEHVIQMGNASTNFTMIKPGALHRANGGYLILDCREVLINLFSYEALKRCIRNKEVKIEDMTEQFRFLATVTLKPRPVPLSCKIILIGTPLLYYLLFQYDPDFRKFFKVKADFDRMMRNTWENTQQYALFIGAKCTDEDLLHFDRQAVARTIEHSARLSEDQGKFSSCFLEIANLIREAAHYAEKEGCDRVGSKHVDLAIEARVYRCNKIEEKIQELIEDGTLLVDTEGEMTGQINGLSVYQLGDYSFGKPSRLTVRTYLGKGSMVNIEREAKLSGPIHDKGVMILTGFFGERFAQDKPLALSASICFEQSYTGVEGDSASCAELYALLSSLADVPIKQGIAVTGSVNQHGKVQPIGGVNEKIEGYYAVCKVKGLTGEQGVIIPRSNLKSLMLDRDVREAVEKGDFYIWAVETVDEGIEILTGMPAGERDSDGKWPESTINQKVDQRLLKMAETLHKFGKGDEKNG</sequence>
<name>A0A0B5FIK8_9BACT</name>
<proteinExistence type="inferred from homology"/>
<dbReference type="GO" id="GO:0004252">
    <property type="term" value="F:serine-type endopeptidase activity"/>
    <property type="evidence" value="ECO:0007669"/>
    <property type="project" value="UniProtKB-UniRule"/>
</dbReference>
<dbReference type="InterPro" id="IPR046843">
    <property type="entry name" value="LonB_AAA-LID"/>
</dbReference>
<dbReference type="AlphaFoldDB" id="A0A0B5FIK8"/>
<evidence type="ECO:0000256" key="1">
    <source>
        <dbReference type="ARBA" id="ARBA00022670"/>
    </source>
</evidence>
<dbReference type="GO" id="GO:0030163">
    <property type="term" value="P:protein catabolic process"/>
    <property type="evidence" value="ECO:0007669"/>
    <property type="project" value="InterPro"/>
</dbReference>
<dbReference type="Proteomes" id="UP000035036">
    <property type="component" value="Chromosome"/>
</dbReference>
<dbReference type="Pfam" id="PF20436">
    <property type="entry name" value="LonB_AAA-LID"/>
    <property type="match status" value="1"/>
</dbReference>
<dbReference type="Pfam" id="PF05362">
    <property type="entry name" value="Lon_C"/>
    <property type="match status" value="1"/>
</dbReference>
<dbReference type="HOGENOM" id="CLU_014785_0_1_7"/>
<dbReference type="EC" id="3.4.21.53" evidence="2"/>
<evidence type="ECO:0000313" key="5">
    <source>
        <dbReference type="EMBL" id="AJF07183.1"/>
    </source>
</evidence>
<organism evidence="5 6">
    <name type="scientific">Geoalkalibacter subterraneus</name>
    <dbReference type="NCBI Taxonomy" id="483547"/>
    <lineage>
        <taxon>Bacteria</taxon>
        <taxon>Pseudomonadati</taxon>
        <taxon>Thermodesulfobacteriota</taxon>
        <taxon>Desulfuromonadia</taxon>
        <taxon>Desulfuromonadales</taxon>
        <taxon>Geoalkalibacteraceae</taxon>
        <taxon>Geoalkalibacter</taxon>
    </lineage>
</organism>
<dbReference type="EMBL" id="CP010311">
    <property type="protein sequence ID" value="AJF07183.1"/>
    <property type="molecule type" value="Genomic_DNA"/>
</dbReference>
<dbReference type="InterPro" id="IPR008269">
    <property type="entry name" value="Lon_proteolytic"/>
</dbReference>
<dbReference type="SUPFAM" id="SSF52540">
    <property type="entry name" value="P-loop containing nucleoside triphosphate hydrolases"/>
    <property type="match status" value="1"/>
</dbReference>
<evidence type="ECO:0000259" key="4">
    <source>
        <dbReference type="PROSITE" id="PS51786"/>
    </source>
</evidence>
<keyword evidence="3" id="KW-0175">Coiled coil</keyword>
<comment type="similarity">
    <text evidence="2">Belongs to the peptidase S16 family.</text>
</comment>
<dbReference type="InterPro" id="IPR041699">
    <property type="entry name" value="AAA_32"/>
</dbReference>
<feature type="coiled-coil region" evidence="3">
    <location>
        <begin position="203"/>
        <end position="271"/>
    </location>
</feature>
<dbReference type="GO" id="GO:0006508">
    <property type="term" value="P:proteolysis"/>
    <property type="evidence" value="ECO:0007669"/>
    <property type="project" value="UniProtKB-KW"/>
</dbReference>
<dbReference type="GO" id="GO:0005524">
    <property type="term" value="F:ATP binding"/>
    <property type="evidence" value="ECO:0007669"/>
    <property type="project" value="InterPro"/>
</dbReference>
<dbReference type="Pfam" id="PF13654">
    <property type="entry name" value="AAA_32"/>
    <property type="match status" value="1"/>
</dbReference>
<dbReference type="InterPro" id="IPR020568">
    <property type="entry name" value="Ribosomal_Su5_D2-typ_SF"/>
</dbReference>
<dbReference type="InterPro" id="IPR046844">
    <property type="entry name" value="Lon-like_helical"/>
</dbReference>
<evidence type="ECO:0000256" key="3">
    <source>
        <dbReference type="SAM" id="Coils"/>
    </source>
</evidence>
<dbReference type="OrthoDB" id="9758568at2"/>